<reference evidence="5" key="1">
    <citation type="submission" date="2016-06" db="UniProtKB">
        <authorList>
            <consortium name="WormBaseParasite"/>
        </authorList>
    </citation>
    <scope>IDENTIFICATION</scope>
</reference>
<keyword evidence="2" id="KW-0472">Membrane</keyword>
<dbReference type="EMBL" id="UZAK01037527">
    <property type="protein sequence ID" value="VDP59009.1"/>
    <property type="molecule type" value="Genomic_DNA"/>
</dbReference>
<organism evidence="5">
    <name type="scientific">Schistosoma curassoni</name>
    <dbReference type="NCBI Taxonomy" id="6186"/>
    <lineage>
        <taxon>Eukaryota</taxon>
        <taxon>Metazoa</taxon>
        <taxon>Spiralia</taxon>
        <taxon>Lophotrochozoa</taxon>
        <taxon>Platyhelminthes</taxon>
        <taxon>Trematoda</taxon>
        <taxon>Digenea</taxon>
        <taxon>Strigeidida</taxon>
        <taxon>Schistosomatoidea</taxon>
        <taxon>Schistosomatidae</taxon>
        <taxon>Schistosoma</taxon>
    </lineage>
</organism>
<keyword evidence="2" id="KW-1133">Transmembrane helix</keyword>
<dbReference type="GO" id="GO:0005737">
    <property type="term" value="C:cytoplasm"/>
    <property type="evidence" value="ECO:0007669"/>
    <property type="project" value="TreeGrafter"/>
</dbReference>
<gene>
    <name evidence="3" type="ORF">SCUD_LOCUS15330</name>
</gene>
<evidence type="ECO:0000313" key="3">
    <source>
        <dbReference type="EMBL" id="VDP59009.1"/>
    </source>
</evidence>
<evidence type="ECO:0000256" key="2">
    <source>
        <dbReference type="SAM" id="Phobius"/>
    </source>
</evidence>
<dbReference type="PANTHER" id="PTHR15323:SF6">
    <property type="entry name" value="CELL DIVISION CYCLE PROTEIN 123 HOMOLOG"/>
    <property type="match status" value="1"/>
</dbReference>
<protein>
    <submittedName>
        <fullName evidence="5">Cell division cycle protein 123 homolog</fullName>
    </submittedName>
</protein>
<keyword evidence="4" id="KW-1185">Reference proteome</keyword>
<comment type="similarity">
    <text evidence="1">Belongs to the CDC123 family.</text>
</comment>
<dbReference type="STRING" id="6186.A0A183KJX1"/>
<dbReference type="Pfam" id="PF07065">
    <property type="entry name" value="D123"/>
    <property type="match status" value="1"/>
</dbReference>
<dbReference type="WBParaSite" id="SCUD_0001533301-mRNA-1">
    <property type="protein sequence ID" value="SCUD_0001533301-mRNA-1"/>
    <property type="gene ID" value="SCUD_0001533301"/>
</dbReference>
<feature type="transmembrane region" description="Helical" evidence="2">
    <location>
        <begin position="220"/>
        <end position="240"/>
    </location>
</feature>
<proteinExistence type="inferred from homology"/>
<reference evidence="3 4" key="2">
    <citation type="submission" date="2018-11" db="EMBL/GenBank/DDBJ databases">
        <authorList>
            <consortium name="Pathogen Informatics"/>
        </authorList>
    </citation>
    <scope>NUCLEOTIDE SEQUENCE [LARGE SCALE GENOMIC DNA]</scope>
    <source>
        <strain evidence="3">Dakar</strain>
        <strain evidence="4">Dakar, Senegal</strain>
    </source>
</reference>
<dbReference type="InterPro" id="IPR009772">
    <property type="entry name" value="CDC123"/>
</dbReference>
<evidence type="ECO:0000313" key="5">
    <source>
        <dbReference type="WBParaSite" id="SCUD_0001533301-mRNA-1"/>
    </source>
</evidence>
<evidence type="ECO:0000313" key="4">
    <source>
        <dbReference type="Proteomes" id="UP000279833"/>
    </source>
</evidence>
<sequence>MKIGEFLLTSFIFILYGISMQLIFFCSGFLMKIADVEQCAFNSWYHTFESYTQESIFINLPDDLIASLTNDEFILPKSAKPTNGHLSDLDNDGIWSDYSDTDEKNSERPEFPQFESQLKSIIRKLGGVVFPKLNWSAPSDASWMSFDGSLKCKTFSDIYLLLKSSDFAAHDLTAPFALCTDTPAEKNCCLFNSKPILVLRRWYDFRPEEEFRCFIKSKVLIGKLIVVLRPCVLFALLFYMRFKLSYML</sequence>
<dbReference type="Proteomes" id="UP000279833">
    <property type="component" value="Unassembled WGS sequence"/>
</dbReference>
<name>A0A183KJX1_9TREM</name>
<keyword evidence="2" id="KW-0812">Transmembrane</keyword>
<dbReference type="AlphaFoldDB" id="A0A183KJX1"/>
<accession>A0A183KJX1</accession>
<feature type="transmembrane region" description="Helical" evidence="2">
    <location>
        <begin position="6"/>
        <end position="30"/>
    </location>
</feature>
<evidence type="ECO:0000256" key="1">
    <source>
        <dbReference type="ARBA" id="ARBA00011047"/>
    </source>
</evidence>
<dbReference type="PANTHER" id="PTHR15323">
    <property type="entry name" value="D123 PROTEIN"/>
    <property type="match status" value="1"/>
</dbReference>